<reference evidence="1" key="2">
    <citation type="journal article" date="2015" name="Data Brief">
        <title>Shoot transcriptome of the giant reed, Arundo donax.</title>
        <authorList>
            <person name="Barrero R.A."/>
            <person name="Guerrero F.D."/>
            <person name="Moolhuijzen P."/>
            <person name="Goolsby J.A."/>
            <person name="Tidwell J."/>
            <person name="Bellgard S.E."/>
            <person name="Bellgard M.I."/>
        </authorList>
    </citation>
    <scope>NUCLEOTIDE SEQUENCE</scope>
    <source>
        <tissue evidence="1">Shoot tissue taken approximately 20 cm above the soil surface</tissue>
    </source>
</reference>
<proteinExistence type="predicted"/>
<dbReference type="EMBL" id="GBRH01253453">
    <property type="protein sequence ID" value="JAD44442.1"/>
    <property type="molecule type" value="Transcribed_RNA"/>
</dbReference>
<evidence type="ECO:0000313" key="1">
    <source>
        <dbReference type="EMBL" id="JAD44442.1"/>
    </source>
</evidence>
<organism evidence="1">
    <name type="scientific">Arundo donax</name>
    <name type="common">Giant reed</name>
    <name type="synonym">Donax arundinaceus</name>
    <dbReference type="NCBI Taxonomy" id="35708"/>
    <lineage>
        <taxon>Eukaryota</taxon>
        <taxon>Viridiplantae</taxon>
        <taxon>Streptophyta</taxon>
        <taxon>Embryophyta</taxon>
        <taxon>Tracheophyta</taxon>
        <taxon>Spermatophyta</taxon>
        <taxon>Magnoliopsida</taxon>
        <taxon>Liliopsida</taxon>
        <taxon>Poales</taxon>
        <taxon>Poaceae</taxon>
        <taxon>PACMAD clade</taxon>
        <taxon>Arundinoideae</taxon>
        <taxon>Arundineae</taxon>
        <taxon>Arundo</taxon>
    </lineage>
</organism>
<protein>
    <submittedName>
        <fullName evidence="1">Uncharacterized protein</fullName>
    </submittedName>
</protein>
<accession>A0A0A9ABK9</accession>
<sequence length="22" mass="2591">MKEFLKYHGQKSYFGSIIITLS</sequence>
<reference evidence="1" key="1">
    <citation type="submission" date="2014-09" db="EMBL/GenBank/DDBJ databases">
        <authorList>
            <person name="Magalhaes I.L.F."/>
            <person name="Oliveira U."/>
            <person name="Santos F.R."/>
            <person name="Vidigal T.H.D.A."/>
            <person name="Brescovit A.D."/>
            <person name="Santos A.J."/>
        </authorList>
    </citation>
    <scope>NUCLEOTIDE SEQUENCE</scope>
    <source>
        <tissue evidence="1">Shoot tissue taken approximately 20 cm above the soil surface</tissue>
    </source>
</reference>
<dbReference type="AlphaFoldDB" id="A0A0A9ABK9"/>
<name>A0A0A9ABK9_ARUDO</name>